<dbReference type="CDD" id="cd03233">
    <property type="entry name" value="ABCG_PDR_domain1"/>
    <property type="match status" value="1"/>
</dbReference>
<feature type="transmembrane region" description="Helical" evidence="10">
    <location>
        <begin position="535"/>
        <end position="555"/>
    </location>
</feature>
<feature type="compositionally biased region" description="Basic and acidic residues" evidence="9">
    <location>
        <begin position="57"/>
        <end position="68"/>
    </location>
</feature>
<dbReference type="InterPro" id="IPR027417">
    <property type="entry name" value="P-loop_NTPase"/>
</dbReference>
<evidence type="ECO:0000256" key="6">
    <source>
        <dbReference type="ARBA" id="ARBA00022840"/>
    </source>
</evidence>
<gene>
    <name evidence="12" type="primary">SNQ2_2</name>
    <name evidence="12" type="ORF">H4R26_002649</name>
</gene>
<evidence type="ECO:0000313" key="13">
    <source>
        <dbReference type="Proteomes" id="UP001150907"/>
    </source>
</evidence>
<dbReference type="PROSITE" id="PS50893">
    <property type="entry name" value="ABC_TRANSPORTER_2"/>
    <property type="match status" value="2"/>
</dbReference>
<feature type="transmembrane region" description="Helical" evidence="10">
    <location>
        <begin position="1313"/>
        <end position="1333"/>
    </location>
</feature>
<dbReference type="GO" id="GO:0005524">
    <property type="term" value="F:ATP binding"/>
    <property type="evidence" value="ECO:0007669"/>
    <property type="project" value="UniProtKB-KW"/>
</dbReference>
<evidence type="ECO:0000256" key="3">
    <source>
        <dbReference type="ARBA" id="ARBA00022448"/>
    </source>
</evidence>
<dbReference type="SUPFAM" id="SSF52540">
    <property type="entry name" value="P-loop containing nucleoside triphosphate hydrolases"/>
    <property type="match status" value="2"/>
</dbReference>
<keyword evidence="13" id="KW-1185">Reference proteome</keyword>
<dbReference type="FunFam" id="3.40.50.300:FF:000054">
    <property type="entry name" value="ABC multidrug transporter atrF"/>
    <property type="match status" value="1"/>
</dbReference>
<comment type="subcellular location">
    <subcellularLocation>
        <location evidence="1">Membrane</location>
        <topology evidence="1">Multi-pass membrane protein</topology>
    </subcellularLocation>
</comment>
<name>A0A9W8EJB5_9FUNG</name>
<reference evidence="12" key="1">
    <citation type="submission" date="2022-07" db="EMBL/GenBank/DDBJ databases">
        <title>Phylogenomic reconstructions and comparative analyses of Kickxellomycotina fungi.</title>
        <authorList>
            <person name="Reynolds N.K."/>
            <person name="Stajich J.E."/>
            <person name="Barry K."/>
            <person name="Grigoriev I.V."/>
            <person name="Crous P."/>
            <person name="Smith M.E."/>
        </authorList>
    </citation>
    <scope>NUCLEOTIDE SEQUENCE</scope>
    <source>
        <strain evidence="12">IMI 214461</strain>
    </source>
</reference>
<keyword evidence="4 10" id="KW-0812">Transmembrane</keyword>
<feature type="transmembrane region" description="Helical" evidence="10">
    <location>
        <begin position="511"/>
        <end position="528"/>
    </location>
</feature>
<keyword evidence="8 10" id="KW-0472">Membrane</keyword>
<evidence type="ECO:0000256" key="5">
    <source>
        <dbReference type="ARBA" id="ARBA00022741"/>
    </source>
</evidence>
<dbReference type="PROSITE" id="PS00211">
    <property type="entry name" value="ABC_TRANSPORTER_1"/>
    <property type="match status" value="1"/>
</dbReference>
<dbReference type="GO" id="GO:0016887">
    <property type="term" value="F:ATP hydrolysis activity"/>
    <property type="evidence" value="ECO:0007669"/>
    <property type="project" value="InterPro"/>
</dbReference>
<evidence type="ECO:0000256" key="8">
    <source>
        <dbReference type="ARBA" id="ARBA00023136"/>
    </source>
</evidence>
<keyword evidence="5" id="KW-0547">Nucleotide-binding</keyword>
<evidence type="ECO:0000259" key="11">
    <source>
        <dbReference type="PROSITE" id="PS50893"/>
    </source>
</evidence>
<feature type="region of interest" description="Disordered" evidence="9">
    <location>
        <begin position="57"/>
        <end position="78"/>
    </location>
</feature>
<dbReference type="Pfam" id="PF06422">
    <property type="entry name" value="PDR_CDR"/>
    <property type="match status" value="2"/>
</dbReference>
<feature type="transmembrane region" description="Helical" evidence="10">
    <location>
        <begin position="756"/>
        <end position="777"/>
    </location>
</feature>
<dbReference type="InterPro" id="IPR003439">
    <property type="entry name" value="ABC_transporter-like_ATP-bd"/>
</dbReference>
<dbReference type="InterPro" id="IPR010929">
    <property type="entry name" value="PDR_CDR_ABC"/>
</dbReference>
<dbReference type="EMBL" id="JANBQF010000169">
    <property type="protein sequence ID" value="KAJ2004200.1"/>
    <property type="molecule type" value="Genomic_DNA"/>
</dbReference>
<protein>
    <submittedName>
        <fullName evidence="12">ATP-binding cassette transporter snq2</fullName>
    </submittedName>
</protein>
<evidence type="ECO:0000256" key="4">
    <source>
        <dbReference type="ARBA" id="ARBA00022692"/>
    </source>
</evidence>
<feature type="transmembrane region" description="Helical" evidence="10">
    <location>
        <begin position="592"/>
        <end position="610"/>
    </location>
</feature>
<feature type="transmembrane region" description="Helical" evidence="10">
    <location>
        <begin position="1243"/>
        <end position="1270"/>
    </location>
</feature>
<sequence>MSNEAKRKPASGDAHSDSSFVSAMLDEHGTNIIEPVMSFGEPLHVSISRATTRFRTIQETHSRQRPEITDEEAAAGEEGGGAGFDLTTWLRGRQKTEGPPFAKRFGLVFNGLDVYGSNVSNKHIATLITPFYKLIKSGVRGFGLIQLLSGSGGSKRRQLLYDISGEVKEGEMLLVLGRPGSGCSTLLRVLGNHRKTYTRINGTVSYGGLTPTEVSRHYRGEVAYNQEDDMHFPTLTVRKTLEFAIQCKTPSRQVLSNPAAYQRDMLGMLLDMYGLTGCADTIVGNAFLRGVSGGERKRVSIAEQVASGASVEVWDGSTKGLDSSSALDYVRSLRINADILQKSVVATIYQASESIYRLFDKVMVIDEGRQLYFGPINEAVAYFESIGIHKPPRQTTSDFLTGLTQLNERKVIPGWEDSAPRTAVEFEDAWRQSKEYQTVKQEADQFESQLMQDGRGEELREFVDRTKMGTSRLKLRRKSSYTTTFLFQLMRLMIREWEMFVGNPTQIVFKVIYNIAFAIIVGTLFIRLPHNTSSFFTRGGVLFFALLFNSLTSMAEIPKAVTGRQVVYKHKALAMYHPAALSLAQTLVDTPFVLFQVVVFGSILYWATALQRTGGHFLAFLLFLYIGCLCLTSFFRLVGNASPNVDVGHTISGICLLFMILYVGYLIPPQTMHHYFKWIYWINPLAYGFKALLSNEYRNMIYPCASNSLIPRINGIGIANQVCTIPGSVPGQLNVRGRDYLERGYSIHIRDQWKDFIAVCSFWGLFVVLVASVMEWVEYGNAGYTINVYKRRPPHIAQLTEEEEAQAESGGAYRDIPATGPTDEQIAAGTTYTWSDINYTVPVKGGERQLLSGVSGYIKPGTMTALMGSSGAGKTTLLDALSQRKTIGRLEGEMLMNGAPQPRSFRRITGYCEQLDVHNPHATVREALRFSAALRRPSNVSDAARNDYVEYVIRLLGLSDIADCLVGDPESSQGISLEERKRLTIGVELVAKPKILFLDEPTSGLDAQASFSIVQFMRKLVQDGQTILCTIHQPSALLFEQFDRLLLLVRGGHTVYFGDLGHDAQTLIGYFERNGAPKCPPSANPAEYILDVVGSRAAAIDWPQAWQESPERQAGLSEVGRINQIKAAAASGDDGMAGDHSRKYARRLPYQLQVVTRRMLRSHWRDLQYNLTRLALQAVCALVVGFSFIKVGDGTVDTQNKTFAIFETAVLSILVINQVQPQFLRQRLYYSREASTNQYGWEAFSFAVIVTEWPFAVITNTVFFVCFYWLVGLNSLANRTGYFFIAYQLLGIFSLTLGQAIASFSPNDVVASMLNPIFTTMMTLFCGVTIPYSQMPRFWRSWMYWLSPYSYFVEGVIVNDLHDTPIRCKTRELYSFAVPAGQTCSQFAGSWASSTHGYISDLAATGTCDYCTYRTGDEYYRTLNWSFSHRWRNFCILLGFTVFNVVFTVFMTGLYKVNKR</sequence>
<dbReference type="InterPro" id="IPR013525">
    <property type="entry name" value="ABC2_TM"/>
</dbReference>
<dbReference type="GO" id="GO:0140359">
    <property type="term" value="F:ABC-type transporter activity"/>
    <property type="evidence" value="ECO:0007669"/>
    <property type="project" value="InterPro"/>
</dbReference>
<keyword evidence="7 10" id="KW-1133">Transmembrane helix</keyword>
<evidence type="ECO:0000256" key="9">
    <source>
        <dbReference type="SAM" id="MobiDB-lite"/>
    </source>
</evidence>
<keyword evidence="6 12" id="KW-0067">ATP-binding</keyword>
<dbReference type="CDD" id="cd03232">
    <property type="entry name" value="ABCG_PDR_domain2"/>
    <property type="match status" value="1"/>
</dbReference>
<feature type="transmembrane region" description="Helical" evidence="10">
    <location>
        <begin position="647"/>
        <end position="667"/>
    </location>
</feature>
<evidence type="ECO:0000313" key="12">
    <source>
        <dbReference type="EMBL" id="KAJ2004200.1"/>
    </source>
</evidence>
<dbReference type="PANTHER" id="PTHR19241">
    <property type="entry name" value="ATP-BINDING CASSETTE TRANSPORTER"/>
    <property type="match status" value="1"/>
</dbReference>
<comment type="similarity">
    <text evidence="2">Belongs to the ABC transporter superfamily. ABCG family. PDR (TC 3.A.1.205) subfamily.</text>
</comment>
<evidence type="ECO:0000256" key="1">
    <source>
        <dbReference type="ARBA" id="ARBA00004141"/>
    </source>
</evidence>
<dbReference type="Pfam" id="PF01061">
    <property type="entry name" value="ABC2_membrane"/>
    <property type="match status" value="2"/>
</dbReference>
<dbReference type="Pfam" id="PF19055">
    <property type="entry name" value="ABC2_membrane_7"/>
    <property type="match status" value="1"/>
</dbReference>
<organism evidence="12 13">
    <name type="scientific">Coemansia thaxteri</name>
    <dbReference type="NCBI Taxonomy" id="2663907"/>
    <lineage>
        <taxon>Eukaryota</taxon>
        <taxon>Fungi</taxon>
        <taxon>Fungi incertae sedis</taxon>
        <taxon>Zoopagomycota</taxon>
        <taxon>Kickxellomycotina</taxon>
        <taxon>Kickxellomycetes</taxon>
        <taxon>Kickxellales</taxon>
        <taxon>Kickxellaceae</taxon>
        <taxon>Coemansia</taxon>
    </lineage>
</organism>
<evidence type="ECO:0000256" key="7">
    <source>
        <dbReference type="ARBA" id="ARBA00022989"/>
    </source>
</evidence>
<feature type="domain" description="ABC transporter" evidence="11">
    <location>
        <begin position="832"/>
        <end position="1076"/>
    </location>
</feature>
<dbReference type="Proteomes" id="UP001150907">
    <property type="component" value="Unassembled WGS sequence"/>
</dbReference>
<feature type="transmembrane region" description="Helical" evidence="10">
    <location>
        <begin position="1282"/>
        <end position="1301"/>
    </location>
</feature>
<evidence type="ECO:0000256" key="2">
    <source>
        <dbReference type="ARBA" id="ARBA00006012"/>
    </source>
</evidence>
<feature type="transmembrane region" description="Helical" evidence="10">
    <location>
        <begin position="1434"/>
        <end position="1455"/>
    </location>
</feature>
<dbReference type="Gene3D" id="3.40.50.300">
    <property type="entry name" value="P-loop containing nucleotide triphosphate hydrolases"/>
    <property type="match status" value="2"/>
</dbReference>
<comment type="caution">
    <text evidence="12">The sequence shown here is derived from an EMBL/GenBank/DDBJ whole genome shotgun (WGS) entry which is preliminary data.</text>
</comment>
<dbReference type="InterPro" id="IPR034003">
    <property type="entry name" value="ABCG_PDR_2"/>
</dbReference>
<dbReference type="SMART" id="SM00382">
    <property type="entry name" value="AAA"/>
    <property type="match status" value="2"/>
</dbReference>
<accession>A0A9W8EJB5</accession>
<dbReference type="Pfam" id="PF00005">
    <property type="entry name" value="ABC_tran"/>
    <property type="match status" value="2"/>
</dbReference>
<feature type="domain" description="ABC transporter" evidence="11">
    <location>
        <begin position="139"/>
        <end position="392"/>
    </location>
</feature>
<keyword evidence="3" id="KW-0813">Transport</keyword>
<dbReference type="InterPro" id="IPR034001">
    <property type="entry name" value="ABCG_PDR_1"/>
</dbReference>
<evidence type="ECO:0000256" key="10">
    <source>
        <dbReference type="SAM" id="Phobius"/>
    </source>
</evidence>
<proteinExistence type="inferred from homology"/>
<dbReference type="InterPro" id="IPR043926">
    <property type="entry name" value="ABCG_dom"/>
</dbReference>
<feature type="transmembrane region" description="Helical" evidence="10">
    <location>
        <begin position="617"/>
        <end position="635"/>
    </location>
</feature>
<dbReference type="GO" id="GO:0016020">
    <property type="term" value="C:membrane"/>
    <property type="evidence" value="ECO:0007669"/>
    <property type="project" value="UniProtKB-SubCell"/>
</dbReference>
<dbReference type="InterPro" id="IPR017871">
    <property type="entry name" value="ABC_transporter-like_CS"/>
</dbReference>
<dbReference type="InterPro" id="IPR003593">
    <property type="entry name" value="AAA+_ATPase"/>
</dbReference>
<dbReference type="OrthoDB" id="245989at2759"/>